<dbReference type="Proteomes" id="UP001597511">
    <property type="component" value="Unassembled WGS sequence"/>
</dbReference>
<evidence type="ECO:0000313" key="4">
    <source>
        <dbReference type="Proteomes" id="UP001597511"/>
    </source>
</evidence>
<comment type="caution">
    <text evidence="3">The sequence shown here is derived from an EMBL/GenBank/DDBJ whole genome shotgun (WGS) entry which is preliminary data.</text>
</comment>
<evidence type="ECO:0000256" key="2">
    <source>
        <dbReference type="SAM" id="SignalP"/>
    </source>
</evidence>
<feature type="signal peptide" evidence="2">
    <location>
        <begin position="1"/>
        <end position="19"/>
    </location>
</feature>
<reference evidence="4" key="1">
    <citation type="journal article" date="2019" name="Int. J. Syst. Evol. Microbiol.">
        <title>The Global Catalogue of Microorganisms (GCM) 10K type strain sequencing project: providing services to taxonomists for standard genome sequencing and annotation.</title>
        <authorList>
            <consortium name="The Broad Institute Genomics Platform"/>
            <consortium name="The Broad Institute Genome Sequencing Center for Infectious Disease"/>
            <person name="Wu L."/>
            <person name="Ma J."/>
        </authorList>
    </citation>
    <scope>NUCLEOTIDE SEQUENCE [LARGE SCALE GENOMIC DNA]</scope>
    <source>
        <strain evidence="4">KCTC 23299</strain>
    </source>
</reference>
<dbReference type="RefSeq" id="WP_386095104.1">
    <property type="nucleotide sequence ID" value="NZ_JBHUOZ010000001.1"/>
</dbReference>
<feature type="region of interest" description="Disordered" evidence="1">
    <location>
        <begin position="30"/>
        <end position="50"/>
    </location>
</feature>
<feature type="chain" id="PRO_5045222759" evidence="2">
    <location>
        <begin position="20"/>
        <end position="215"/>
    </location>
</feature>
<dbReference type="InterPro" id="IPR021314">
    <property type="entry name" value="DUF2911"/>
</dbReference>
<dbReference type="PROSITE" id="PS51257">
    <property type="entry name" value="PROKAR_LIPOPROTEIN"/>
    <property type="match status" value="1"/>
</dbReference>
<keyword evidence="4" id="KW-1185">Reference proteome</keyword>
<proteinExistence type="predicted"/>
<name>A0ABW6A274_9BACT</name>
<keyword evidence="2" id="KW-0732">Signal</keyword>
<protein>
    <submittedName>
        <fullName evidence="3">DUF2911 domain-containing protein</fullName>
    </submittedName>
</protein>
<accession>A0ABW6A274</accession>
<sequence length="215" mass="24792">MLKQLVNCCLLFTITILVACNNHKKDQANTPVTQPDYFKKPDPPPVNGAPNNYSPVDISPMDMSYFPVNFPVLKISTDSAISPVMRVIYSRPHLSGRKLFKDLIKYNEPWRLGANEATEITFYKNVNILGQQVQAGRYIMYCIPEQGNWELILNSNVDTWGLKQNRAKDVYKFTVPVIDNHTYEEYFTMEFEPVEKNAELQISWDTYMATLPIQL</sequence>
<evidence type="ECO:0000256" key="1">
    <source>
        <dbReference type="SAM" id="MobiDB-lite"/>
    </source>
</evidence>
<dbReference type="EMBL" id="JBHUOZ010000001">
    <property type="protein sequence ID" value="MFD2918676.1"/>
    <property type="molecule type" value="Genomic_DNA"/>
</dbReference>
<evidence type="ECO:0000313" key="3">
    <source>
        <dbReference type="EMBL" id="MFD2918676.1"/>
    </source>
</evidence>
<organism evidence="3 4">
    <name type="scientific">Terrimonas rubra</name>
    <dbReference type="NCBI Taxonomy" id="1035890"/>
    <lineage>
        <taxon>Bacteria</taxon>
        <taxon>Pseudomonadati</taxon>
        <taxon>Bacteroidota</taxon>
        <taxon>Chitinophagia</taxon>
        <taxon>Chitinophagales</taxon>
        <taxon>Chitinophagaceae</taxon>
        <taxon>Terrimonas</taxon>
    </lineage>
</organism>
<dbReference type="Pfam" id="PF11138">
    <property type="entry name" value="DUF2911"/>
    <property type="match status" value="1"/>
</dbReference>
<gene>
    <name evidence="3" type="ORF">ACFS6H_03070</name>
</gene>